<dbReference type="GO" id="GO:0005789">
    <property type="term" value="C:endoplasmic reticulum membrane"/>
    <property type="evidence" value="ECO:0007669"/>
    <property type="project" value="UniProtKB-SubCell"/>
</dbReference>
<protein>
    <recommendedName>
        <fullName evidence="11">Thioredoxin domain-containing protein</fullName>
    </recommendedName>
</protein>
<feature type="chain" id="PRO_5007562008" description="Thioredoxin domain-containing protein" evidence="10">
    <location>
        <begin position="22"/>
        <end position="212"/>
    </location>
</feature>
<feature type="signal peptide" evidence="10">
    <location>
        <begin position="1"/>
        <end position="21"/>
    </location>
</feature>
<keyword evidence="9" id="KW-0472">Membrane</keyword>
<evidence type="ECO:0000256" key="2">
    <source>
        <dbReference type="ARBA" id="ARBA00022448"/>
    </source>
</evidence>
<dbReference type="OrthoDB" id="74910at2759"/>
<feature type="domain" description="Thioredoxin" evidence="11">
    <location>
        <begin position="14"/>
        <end position="126"/>
    </location>
</feature>
<proteinExistence type="predicted"/>
<comment type="subcellular location">
    <subcellularLocation>
        <location evidence="1">Endoplasmic reticulum membrane</location>
        <topology evidence="1">Single-pass membrane protein</topology>
    </subcellularLocation>
</comment>
<evidence type="ECO:0000256" key="3">
    <source>
        <dbReference type="ARBA" id="ARBA00022729"/>
    </source>
</evidence>
<keyword evidence="7" id="KW-1015">Disulfide bond</keyword>
<dbReference type="InterPro" id="IPR052454">
    <property type="entry name" value="TMX_domain-containing"/>
</dbReference>
<dbReference type="Proteomes" id="UP000075714">
    <property type="component" value="Unassembled WGS sequence"/>
</dbReference>
<accession>A0A150GCW1</accession>
<dbReference type="CDD" id="cd02961">
    <property type="entry name" value="PDI_a_family"/>
    <property type="match status" value="1"/>
</dbReference>
<evidence type="ECO:0000256" key="7">
    <source>
        <dbReference type="ARBA" id="ARBA00023157"/>
    </source>
</evidence>
<dbReference type="SUPFAM" id="SSF52833">
    <property type="entry name" value="Thioredoxin-like"/>
    <property type="match status" value="1"/>
</dbReference>
<dbReference type="InterPro" id="IPR036249">
    <property type="entry name" value="Thioredoxin-like_sf"/>
</dbReference>
<dbReference type="Gene3D" id="3.40.30.10">
    <property type="entry name" value="Glutaredoxin"/>
    <property type="match status" value="1"/>
</dbReference>
<dbReference type="EMBL" id="LSYV01000038">
    <property type="protein sequence ID" value="KXZ47180.1"/>
    <property type="molecule type" value="Genomic_DNA"/>
</dbReference>
<dbReference type="PANTHER" id="PTHR46107">
    <property type="entry name" value="DUMPY: SHORTER THAN WILD-TYPE"/>
    <property type="match status" value="1"/>
</dbReference>
<evidence type="ECO:0000313" key="12">
    <source>
        <dbReference type="EMBL" id="KXZ47180.1"/>
    </source>
</evidence>
<dbReference type="GO" id="GO:0015036">
    <property type="term" value="F:disulfide oxidoreductase activity"/>
    <property type="evidence" value="ECO:0007669"/>
    <property type="project" value="TreeGrafter"/>
</dbReference>
<keyword evidence="13" id="KW-1185">Reference proteome</keyword>
<keyword evidence="8" id="KW-0676">Redox-active center</keyword>
<evidence type="ECO:0000256" key="9">
    <source>
        <dbReference type="SAM" id="Phobius"/>
    </source>
</evidence>
<keyword evidence="5" id="KW-0249">Electron transport</keyword>
<sequence>MLPGALPRLLLLGLVATLAAADRVVQLTDENFDSETSKGVWMIKVYAPWCSHCKQLEPLWRIFADEAVEDGVKVGKIDGTEERALMARLRVNAFPSIFLLRDGRTYVYNGPRNVASFRAYATSTYKTEKPLPFHKAPNSAVGRVIGKLHSLPHLGVRAYRALRQRHGLSDTAIVLGFLAVPVLVGAVLICALDAVYVRRARHEMGDEHEHQE</sequence>
<evidence type="ECO:0000256" key="8">
    <source>
        <dbReference type="ARBA" id="ARBA00023284"/>
    </source>
</evidence>
<organism evidence="12 13">
    <name type="scientific">Gonium pectorale</name>
    <name type="common">Green alga</name>
    <dbReference type="NCBI Taxonomy" id="33097"/>
    <lineage>
        <taxon>Eukaryota</taxon>
        <taxon>Viridiplantae</taxon>
        <taxon>Chlorophyta</taxon>
        <taxon>core chlorophytes</taxon>
        <taxon>Chlorophyceae</taxon>
        <taxon>CS clade</taxon>
        <taxon>Chlamydomonadales</taxon>
        <taxon>Volvocaceae</taxon>
        <taxon>Gonium</taxon>
    </lineage>
</organism>
<dbReference type="Pfam" id="PF00085">
    <property type="entry name" value="Thioredoxin"/>
    <property type="match status" value="1"/>
</dbReference>
<evidence type="ECO:0000256" key="4">
    <source>
        <dbReference type="ARBA" id="ARBA00022824"/>
    </source>
</evidence>
<keyword evidence="4" id="KW-0256">Endoplasmic reticulum</keyword>
<name>A0A150GCW1_GONPE</name>
<comment type="caution">
    <text evidence="12">The sequence shown here is derived from an EMBL/GenBank/DDBJ whole genome shotgun (WGS) entry which is preliminary data.</text>
</comment>
<keyword evidence="6 9" id="KW-1133">Transmembrane helix</keyword>
<evidence type="ECO:0000256" key="6">
    <source>
        <dbReference type="ARBA" id="ARBA00022989"/>
    </source>
</evidence>
<evidence type="ECO:0000256" key="1">
    <source>
        <dbReference type="ARBA" id="ARBA00004389"/>
    </source>
</evidence>
<dbReference type="PROSITE" id="PS51352">
    <property type="entry name" value="THIOREDOXIN_2"/>
    <property type="match status" value="1"/>
</dbReference>
<evidence type="ECO:0000256" key="10">
    <source>
        <dbReference type="SAM" id="SignalP"/>
    </source>
</evidence>
<reference evidence="13" key="1">
    <citation type="journal article" date="2016" name="Nat. Commun.">
        <title>The Gonium pectorale genome demonstrates co-option of cell cycle regulation during the evolution of multicellularity.</title>
        <authorList>
            <person name="Hanschen E.R."/>
            <person name="Marriage T.N."/>
            <person name="Ferris P.J."/>
            <person name="Hamaji T."/>
            <person name="Toyoda A."/>
            <person name="Fujiyama A."/>
            <person name="Neme R."/>
            <person name="Noguchi H."/>
            <person name="Minakuchi Y."/>
            <person name="Suzuki M."/>
            <person name="Kawai-Toyooka H."/>
            <person name="Smith D.R."/>
            <person name="Sparks H."/>
            <person name="Anderson J."/>
            <person name="Bakaric R."/>
            <person name="Luria V."/>
            <person name="Karger A."/>
            <person name="Kirschner M.W."/>
            <person name="Durand P.M."/>
            <person name="Michod R.E."/>
            <person name="Nozaki H."/>
            <person name="Olson B.J."/>
        </authorList>
    </citation>
    <scope>NUCLEOTIDE SEQUENCE [LARGE SCALE GENOMIC DNA]</scope>
    <source>
        <strain evidence="13">NIES-2863</strain>
    </source>
</reference>
<evidence type="ECO:0000313" key="13">
    <source>
        <dbReference type="Proteomes" id="UP000075714"/>
    </source>
</evidence>
<dbReference type="PANTHER" id="PTHR46107:SF3">
    <property type="entry name" value="THIOREDOXIN DOMAIN-CONTAINING PROTEIN"/>
    <property type="match status" value="1"/>
</dbReference>
<dbReference type="STRING" id="33097.A0A150GCW1"/>
<gene>
    <name evidence="12" type="ORF">GPECTOR_37g186</name>
</gene>
<keyword evidence="3 10" id="KW-0732">Signal</keyword>
<keyword evidence="2" id="KW-0813">Transport</keyword>
<evidence type="ECO:0000256" key="5">
    <source>
        <dbReference type="ARBA" id="ARBA00022982"/>
    </source>
</evidence>
<keyword evidence="9" id="KW-0812">Transmembrane</keyword>
<dbReference type="AlphaFoldDB" id="A0A150GCW1"/>
<feature type="transmembrane region" description="Helical" evidence="9">
    <location>
        <begin position="172"/>
        <end position="196"/>
    </location>
</feature>
<evidence type="ECO:0000259" key="11">
    <source>
        <dbReference type="PROSITE" id="PS51352"/>
    </source>
</evidence>
<dbReference type="InterPro" id="IPR013766">
    <property type="entry name" value="Thioredoxin_domain"/>
</dbReference>